<sequence length="174" mass="18340">MHEGRAIVRVGDRGWAGVLEELRVAGRFARLRTVVMVPAAQFVGSKRLTPALARHHRPVTRGTPQLQALGTSFKQISLATHHWTNALAFVRGHRHRQVKPIHQADTVGRLIVVAMVEAKLRQGSGSDPTGAITLEAATAVSRSTGEAAVGVGTTGPSPQATGPMVSRSGEGPVG</sequence>
<feature type="region of interest" description="Disordered" evidence="1">
    <location>
        <begin position="145"/>
        <end position="174"/>
    </location>
</feature>
<gene>
    <name evidence="2" type="ORF">HUJ06_029231</name>
</gene>
<accession>A0A822Y1J2</accession>
<evidence type="ECO:0000256" key="1">
    <source>
        <dbReference type="SAM" id="MobiDB-lite"/>
    </source>
</evidence>
<keyword evidence="3" id="KW-1185">Reference proteome</keyword>
<feature type="compositionally biased region" description="Low complexity" evidence="1">
    <location>
        <begin position="145"/>
        <end position="155"/>
    </location>
</feature>
<comment type="caution">
    <text evidence="2">The sequence shown here is derived from an EMBL/GenBank/DDBJ whole genome shotgun (WGS) entry which is preliminary data.</text>
</comment>
<protein>
    <submittedName>
        <fullName evidence="2">Uncharacterized protein</fullName>
    </submittedName>
</protein>
<name>A0A822Y1J2_NELNU</name>
<proteinExistence type="predicted"/>
<dbReference type="AlphaFoldDB" id="A0A822Y1J2"/>
<evidence type="ECO:0000313" key="3">
    <source>
        <dbReference type="Proteomes" id="UP000607653"/>
    </source>
</evidence>
<organism evidence="2 3">
    <name type="scientific">Nelumbo nucifera</name>
    <name type="common">Sacred lotus</name>
    <dbReference type="NCBI Taxonomy" id="4432"/>
    <lineage>
        <taxon>Eukaryota</taxon>
        <taxon>Viridiplantae</taxon>
        <taxon>Streptophyta</taxon>
        <taxon>Embryophyta</taxon>
        <taxon>Tracheophyta</taxon>
        <taxon>Spermatophyta</taxon>
        <taxon>Magnoliopsida</taxon>
        <taxon>Proteales</taxon>
        <taxon>Nelumbonaceae</taxon>
        <taxon>Nelumbo</taxon>
    </lineage>
</organism>
<evidence type="ECO:0000313" key="2">
    <source>
        <dbReference type="EMBL" id="DAD27764.1"/>
    </source>
</evidence>
<dbReference type="Proteomes" id="UP000607653">
    <property type="component" value="Unassembled WGS sequence"/>
</dbReference>
<reference evidence="2 3" key="1">
    <citation type="journal article" date="2020" name="Mol. Biol. Evol.">
        <title>Distinct Expression and Methylation Patterns for Genes with Different Fates following a Single Whole-Genome Duplication in Flowering Plants.</title>
        <authorList>
            <person name="Shi T."/>
            <person name="Rahmani R.S."/>
            <person name="Gugger P.F."/>
            <person name="Wang M."/>
            <person name="Li H."/>
            <person name="Zhang Y."/>
            <person name="Li Z."/>
            <person name="Wang Q."/>
            <person name="Van de Peer Y."/>
            <person name="Marchal K."/>
            <person name="Chen J."/>
        </authorList>
    </citation>
    <scope>NUCLEOTIDE SEQUENCE [LARGE SCALE GENOMIC DNA]</scope>
    <source>
        <tissue evidence="2">Leaf</tissue>
    </source>
</reference>
<dbReference type="EMBL" id="DUZY01000002">
    <property type="protein sequence ID" value="DAD27764.1"/>
    <property type="molecule type" value="Genomic_DNA"/>
</dbReference>